<comment type="caution">
    <text evidence="5">The sequence shown here is derived from an EMBL/GenBank/DDBJ whole genome shotgun (WGS) entry which is preliminary data.</text>
</comment>
<dbReference type="Pfam" id="PF22174">
    <property type="entry name" value="NMB1110-like_C"/>
    <property type="match status" value="1"/>
</dbReference>
<dbReference type="Proteomes" id="UP001180081">
    <property type="component" value="Unassembled WGS sequence"/>
</dbReference>
<keyword evidence="6" id="KW-1185">Reference proteome</keyword>
<dbReference type="InterPro" id="IPR023399">
    <property type="entry name" value="Baseplate-like_2-layer_sand"/>
</dbReference>
<dbReference type="RefSeq" id="WP_290334047.1">
    <property type="nucleotide sequence ID" value="NZ_JAUFPU010000018.1"/>
</dbReference>
<sequence>MPTPNDVVSIQLGGREHRHWMHYRIDSDLLTPADAWSVTLSPPRTLPDQVEPGRQVVVKVGGEPVLQGLIDEVEDEVAEESRSLSLSGRDGAAALVDCSAPVFVSRLVGLQEVVSSIVQPLGVTKVRIDGNTRGLAEKVNVEPGDTAWDALVKSAEANGLWPWFEPDGTLVVGGPNYARPPVGRLVMRKDGRGNNIKRLVRHRSIAKRYSHITVLGQQHGTDTYEGRHALKHTAQDAGVQVYRPRILIDHDAETTEAVKARSRKLIADGQLDGLTLTAVVKGHRTADGVLWTPGQRVHVYSEPHGIDGIYFLMARSFTGGSEVPTETLLTLKDDGVWVLDAHPHKRRSKTKTAGEVVDLS</sequence>
<gene>
    <name evidence="5" type="ORF">QWZ03_18275</name>
</gene>
<dbReference type="InterPro" id="IPR049354">
    <property type="entry name" value="GpP-like_N"/>
</dbReference>
<evidence type="ECO:0000313" key="6">
    <source>
        <dbReference type="Proteomes" id="UP001180081"/>
    </source>
</evidence>
<dbReference type="EMBL" id="JAUFPU010000018">
    <property type="protein sequence ID" value="MDN3578717.1"/>
    <property type="molecule type" value="Genomic_DNA"/>
</dbReference>
<evidence type="ECO:0000259" key="2">
    <source>
        <dbReference type="Pfam" id="PF22174"/>
    </source>
</evidence>
<feature type="domain" description="Tail protein NMB1110-like third" evidence="4">
    <location>
        <begin position="208"/>
        <end position="266"/>
    </location>
</feature>
<feature type="domain" description="Tail protein NMB1110-like C-terminal" evidence="2">
    <location>
        <begin position="268"/>
        <end position="336"/>
    </location>
</feature>
<dbReference type="InterPro" id="IPR053981">
    <property type="entry name" value="Gp44/GpP-like_2nd"/>
</dbReference>
<dbReference type="InterPro" id="IPR054034">
    <property type="entry name" value="NMB1110-like_C"/>
</dbReference>
<dbReference type="SUPFAM" id="SSF69279">
    <property type="entry name" value="Phage tail proteins"/>
    <property type="match status" value="2"/>
</dbReference>
<protein>
    <submittedName>
        <fullName evidence="5">Phage tail protein</fullName>
    </submittedName>
</protein>
<feature type="domain" description="Baseplate hub protein gp44/GpP-like second" evidence="3">
    <location>
        <begin position="92"/>
        <end position="173"/>
    </location>
</feature>
<dbReference type="Gene3D" id="3.55.50.10">
    <property type="entry name" value="Baseplate protein-like domains"/>
    <property type="match status" value="1"/>
</dbReference>
<feature type="domain" description="Baseplate hub protein gp44-like N-terminal" evidence="1">
    <location>
        <begin position="8"/>
        <end position="90"/>
    </location>
</feature>
<evidence type="ECO:0000259" key="3">
    <source>
        <dbReference type="Pfam" id="PF22255"/>
    </source>
</evidence>
<dbReference type="Pfam" id="PF21683">
    <property type="entry name" value="GpP-like_1st"/>
    <property type="match status" value="1"/>
</dbReference>
<dbReference type="Gene3D" id="2.30.300.10">
    <property type="entry name" value="Baseplate protein-like domain - beta roll fold"/>
    <property type="match status" value="1"/>
</dbReference>
<dbReference type="InterPro" id="IPR026276">
    <property type="entry name" value="Baseplate_GpP"/>
</dbReference>
<reference evidence="5" key="1">
    <citation type="journal article" date="2014" name="Int. J. Syst. Evol. Microbiol.">
        <title>Complete genome of a new Firmicutes species belonging to the dominant human colonic microbiota ('Ruminococcus bicirculans') reveals two chromosomes and a selective capacity to utilize plant glucans.</title>
        <authorList>
            <consortium name="NISC Comparative Sequencing Program"/>
            <person name="Wegmann U."/>
            <person name="Louis P."/>
            <person name="Goesmann A."/>
            <person name="Henrissat B."/>
            <person name="Duncan S.H."/>
            <person name="Flint H.J."/>
        </authorList>
    </citation>
    <scope>NUCLEOTIDE SEQUENCE</scope>
    <source>
        <strain evidence="5">CECT 7703</strain>
    </source>
</reference>
<evidence type="ECO:0000313" key="5">
    <source>
        <dbReference type="EMBL" id="MDN3578717.1"/>
    </source>
</evidence>
<accession>A0ABT8B8Z7</accession>
<name>A0ABT8B8Z7_9NEIS</name>
<organism evidence="5 6">
    <name type="scientific">Chitinimonas viridis</name>
    <dbReference type="NCBI Taxonomy" id="664880"/>
    <lineage>
        <taxon>Bacteria</taxon>
        <taxon>Pseudomonadati</taxon>
        <taxon>Pseudomonadota</taxon>
        <taxon>Betaproteobacteria</taxon>
        <taxon>Neisseriales</taxon>
        <taxon>Chitinibacteraceae</taxon>
        <taxon>Chitinimonas</taxon>
    </lineage>
</organism>
<evidence type="ECO:0000259" key="4">
    <source>
        <dbReference type="Pfam" id="PF22630"/>
    </source>
</evidence>
<evidence type="ECO:0000259" key="1">
    <source>
        <dbReference type="Pfam" id="PF21683"/>
    </source>
</evidence>
<reference evidence="5" key="2">
    <citation type="submission" date="2023-06" db="EMBL/GenBank/DDBJ databases">
        <authorList>
            <person name="Lucena T."/>
            <person name="Sun Q."/>
        </authorList>
    </citation>
    <scope>NUCLEOTIDE SEQUENCE</scope>
    <source>
        <strain evidence="5">CECT 7703</strain>
    </source>
</reference>
<proteinExistence type="predicted"/>
<dbReference type="Pfam" id="PF22255">
    <property type="entry name" value="Gp44-like_2nd"/>
    <property type="match status" value="1"/>
</dbReference>
<dbReference type="PIRSF" id="PIRSF004440">
    <property type="entry name" value="GpP"/>
    <property type="match status" value="1"/>
</dbReference>
<dbReference type="Gene3D" id="3.30.1920.10">
    <property type="entry name" value="Baseplate protein-like domains - 2 layer sandwich fold"/>
    <property type="match status" value="1"/>
</dbReference>
<dbReference type="InterPro" id="IPR054482">
    <property type="entry name" value="NMB1110-like_3rd"/>
</dbReference>
<dbReference type="Pfam" id="PF22630">
    <property type="entry name" value="NMB1110_3rd"/>
    <property type="match status" value="1"/>
</dbReference>